<dbReference type="InterPro" id="IPR045881">
    <property type="entry name" value="MNM1-like"/>
</dbReference>
<evidence type="ECO:0000313" key="3">
    <source>
        <dbReference type="Proteomes" id="UP000826271"/>
    </source>
</evidence>
<organism evidence="2 3">
    <name type="scientific">Buddleja alternifolia</name>
    <dbReference type="NCBI Taxonomy" id="168488"/>
    <lineage>
        <taxon>Eukaryota</taxon>
        <taxon>Viridiplantae</taxon>
        <taxon>Streptophyta</taxon>
        <taxon>Embryophyta</taxon>
        <taxon>Tracheophyta</taxon>
        <taxon>Spermatophyta</taxon>
        <taxon>Magnoliopsida</taxon>
        <taxon>eudicotyledons</taxon>
        <taxon>Gunneridae</taxon>
        <taxon>Pentapetalae</taxon>
        <taxon>asterids</taxon>
        <taxon>lamiids</taxon>
        <taxon>Lamiales</taxon>
        <taxon>Scrophulariaceae</taxon>
        <taxon>Buddlejeae</taxon>
        <taxon>Buddleja</taxon>
    </lineage>
</organism>
<dbReference type="Proteomes" id="UP000826271">
    <property type="component" value="Unassembled WGS sequence"/>
</dbReference>
<evidence type="ECO:0000313" key="2">
    <source>
        <dbReference type="EMBL" id="KAG8386131.1"/>
    </source>
</evidence>
<feature type="region of interest" description="Disordered" evidence="1">
    <location>
        <begin position="326"/>
        <end position="354"/>
    </location>
</feature>
<feature type="compositionally biased region" description="Polar residues" evidence="1">
    <location>
        <begin position="225"/>
        <end position="235"/>
    </location>
</feature>
<evidence type="ECO:0008006" key="4">
    <source>
        <dbReference type="Google" id="ProtNLM"/>
    </source>
</evidence>
<protein>
    <recommendedName>
        <fullName evidence="4">AT hook motif-containing protein</fullName>
    </recommendedName>
</protein>
<reference evidence="2" key="1">
    <citation type="submission" date="2019-10" db="EMBL/GenBank/DDBJ databases">
        <authorList>
            <person name="Zhang R."/>
            <person name="Pan Y."/>
            <person name="Wang J."/>
            <person name="Ma R."/>
            <person name="Yu S."/>
        </authorList>
    </citation>
    <scope>NUCLEOTIDE SEQUENCE</scope>
    <source>
        <strain evidence="2">LA-IB0</strain>
        <tissue evidence="2">Leaf</tissue>
    </source>
</reference>
<keyword evidence="3" id="KW-1185">Reference proteome</keyword>
<comment type="caution">
    <text evidence="2">The sequence shown here is derived from an EMBL/GenBank/DDBJ whole genome shotgun (WGS) entry which is preliminary data.</text>
</comment>
<feature type="compositionally biased region" description="Polar residues" evidence="1">
    <location>
        <begin position="243"/>
        <end position="257"/>
    </location>
</feature>
<dbReference type="AlphaFoldDB" id="A0AAV6XZS3"/>
<feature type="region of interest" description="Disordered" evidence="1">
    <location>
        <begin position="1"/>
        <end position="39"/>
    </location>
</feature>
<feature type="compositionally biased region" description="Polar residues" evidence="1">
    <location>
        <begin position="1"/>
        <end position="12"/>
    </location>
</feature>
<feature type="region of interest" description="Disordered" evidence="1">
    <location>
        <begin position="133"/>
        <end position="152"/>
    </location>
</feature>
<dbReference type="EMBL" id="WHWC01000003">
    <property type="protein sequence ID" value="KAG8386131.1"/>
    <property type="molecule type" value="Genomic_DNA"/>
</dbReference>
<sequence length="354" mass="38289">MDQFNQGESSGGPSIHLAKRGRGRPRKDPSLKRAQRARPGLEVPKQHLSQRADRTVAIDPMVGQSVTGVIEATFDAGYLLSVRIANSNTNLRGVVFKPGHYVPITAENDVAPHVQMIRRNDVHVPAEKLAMQTGPSKRKYAPPKTAPSVHPVGERGKLVPVVLQPVNLPNGLQQNLDSGEREVQMVEPLSMLPPGRSIPVSQTFVAAKQNSSNHRVAHGSEQDDNGSFNEGTSEVGQGEKTKLMTSDIDTSGSSQTSDFKIENVREVLKNSTVSKQESGSTNGPFLTECLQSVTLTKPFFSYGTGRMTELLQAVQGNMKENQVQISEQTAPASKVKSCEKMSTDADQETAASVL</sequence>
<evidence type="ECO:0000256" key="1">
    <source>
        <dbReference type="SAM" id="MobiDB-lite"/>
    </source>
</evidence>
<gene>
    <name evidence="2" type="ORF">BUALT_Bualt03G0117100</name>
</gene>
<name>A0AAV6XZS3_9LAMI</name>
<feature type="region of interest" description="Disordered" evidence="1">
    <location>
        <begin position="208"/>
        <end position="257"/>
    </location>
</feature>
<dbReference type="PANTHER" id="PTHR34682:SF1">
    <property type="entry name" value="PROTEIN METABOLIC NETWORK MODULATOR 1"/>
    <property type="match status" value="1"/>
</dbReference>
<accession>A0AAV6XZS3</accession>
<proteinExistence type="predicted"/>
<dbReference type="PANTHER" id="PTHR34682">
    <property type="entry name" value="AT HOOK MOTIF-CONTAINING PROTEIN"/>
    <property type="match status" value="1"/>
</dbReference>